<dbReference type="SUPFAM" id="SSF82171">
    <property type="entry name" value="DPP6 N-terminal domain-like"/>
    <property type="match status" value="1"/>
</dbReference>
<dbReference type="EMBL" id="CP062222">
    <property type="protein sequence ID" value="QTC93391.1"/>
    <property type="molecule type" value="Genomic_DNA"/>
</dbReference>
<reference evidence="3" key="1">
    <citation type="submission" date="2020-09" db="EMBL/GenBank/DDBJ databases">
        <title>Brevundimonas sp. LVF2 isolated from a puddle in Goettingen, Germany.</title>
        <authorList>
            <person name="Friedrich I."/>
            <person name="Klassen A."/>
            <person name="Hannes N."/>
            <person name="Schneider D."/>
            <person name="Hertel R."/>
            <person name="Daniel R."/>
        </authorList>
    </citation>
    <scope>NUCLEOTIDE SEQUENCE</scope>
    <source>
        <strain evidence="3">LVF2</strain>
    </source>
</reference>
<dbReference type="Pfam" id="PF00326">
    <property type="entry name" value="Peptidase_S9"/>
    <property type="match status" value="1"/>
</dbReference>
<name>A0A975C3W4_9CAUL</name>
<dbReference type="GO" id="GO:0006508">
    <property type="term" value="P:proteolysis"/>
    <property type="evidence" value="ECO:0007669"/>
    <property type="project" value="InterPro"/>
</dbReference>
<gene>
    <name evidence="3" type="ORF">IFJ75_16655</name>
</gene>
<dbReference type="PANTHER" id="PTHR42776:SF27">
    <property type="entry name" value="DIPEPTIDYL PEPTIDASE FAMILY MEMBER 6"/>
    <property type="match status" value="1"/>
</dbReference>
<dbReference type="Proteomes" id="UP000663918">
    <property type="component" value="Chromosome"/>
</dbReference>
<dbReference type="Gene3D" id="3.40.50.1820">
    <property type="entry name" value="alpha/beta hydrolase"/>
    <property type="match status" value="1"/>
</dbReference>
<accession>A0A975C3W4</accession>
<dbReference type="AlphaFoldDB" id="A0A975C3W4"/>
<protein>
    <submittedName>
        <fullName evidence="3">S9 family peptidase</fullName>
    </submittedName>
</protein>
<organism evidence="3 4">
    <name type="scientific">Brevundimonas goettingensis</name>
    <dbReference type="NCBI Taxonomy" id="2774190"/>
    <lineage>
        <taxon>Bacteria</taxon>
        <taxon>Pseudomonadati</taxon>
        <taxon>Pseudomonadota</taxon>
        <taxon>Alphaproteobacteria</taxon>
        <taxon>Caulobacterales</taxon>
        <taxon>Caulobacteraceae</taxon>
        <taxon>Brevundimonas</taxon>
    </lineage>
</organism>
<evidence type="ECO:0000259" key="2">
    <source>
        <dbReference type="Pfam" id="PF00326"/>
    </source>
</evidence>
<dbReference type="KEGG" id="bgoe:IFJ75_16655"/>
<proteinExistence type="predicted"/>
<dbReference type="InterPro" id="IPR029058">
    <property type="entry name" value="AB_hydrolase_fold"/>
</dbReference>
<keyword evidence="4" id="KW-1185">Reference proteome</keyword>
<evidence type="ECO:0000313" key="4">
    <source>
        <dbReference type="Proteomes" id="UP000663918"/>
    </source>
</evidence>
<dbReference type="GO" id="GO:0004252">
    <property type="term" value="F:serine-type endopeptidase activity"/>
    <property type="evidence" value="ECO:0007669"/>
    <property type="project" value="TreeGrafter"/>
</dbReference>
<dbReference type="InterPro" id="IPR001375">
    <property type="entry name" value="Peptidase_S9_cat"/>
</dbReference>
<feature type="domain" description="Peptidase S9 prolyl oligopeptidase catalytic" evidence="2">
    <location>
        <begin position="396"/>
        <end position="606"/>
    </location>
</feature>
<dbReference type="SUPFAM" id="SSF53474">
    <property type="entry name" value="alpha/beta-Hydrolases"/>
    <property type="match status" value="1"/>
</dbReference>
<dbReference type="PANTHER" id="PTHR42776">
    <property type="entry name" value="SERINE PEPTIDASE S9 FAMILY MEMBER"/>
    <property type="match status" value="1"/>
</dbReference>
<keyword evidence="1" id="KW-0378">Hydrolase</keyword>
<sequence>MQISPSGDRMAFVAVVGDQRTMALADLKTNTTLGTVGVGLAKVKAIQWVGEDKVLVTTASTESIPDFGISKTEFYLGQIFDPARRRVTRMLNGAASVFPALMGMPRVVRNNGAPLVLVRAYEFDRQNHMDLYRIDPDNGRPRAFAPLSDKVVDYVLDTQGNPVAKAEYDERTGRWSLQLKQGDDFRETFTTTALLDRPDLMGLGMNGDSVIVWADRPDLTHQGQGVRGLFDVNLATGVWRSLRFEISPQRPLFHPVNGRLVGVTRRDDDGSRYSFVEQGAGELWAAVESGFPGKKPELVSWSDDLRQAVVYTSGDGDSGAYHLVDLDDASVSTVGSAYPTITPEMVAPVRLVTYDAADGLEIHGYLTLPPGRADARGLPLVVLAHGGPEWQDESGFDWEAQAMASRGYAVLQANFRGSTGYGLSFLEAGYGEWGRKMQTDLSDGVRYLAGEGVIDPKRVCIVGASYGGYAAMAGPTLDHGVYRCAVAVSGVSDLRRMIAWEAAQGVRKDNETVRYWNRFMGGDGPGDRSLDARSPARLAETADAPILLIHGRDDTVVPIEQSRVMAAALRRAGKPVELIELSGEDHHMSREETRTQMLTETVRFLEANNPPGAPSN</sequence>
<evidence type="ECO:0000256" key="1">
    <source>
        <dbReference type="ARBA" id="ARBA00022801"/>
    </source>
</evidence>
<evidence type="ECO:0000313" key="3">
    <source>
        <dbReference type="EMBL" id="QTC93391.1"/>
    </source>
</evidence>